<evidence type="ECO:0000259" key="2">
    <source>
        <dbReference type="Pfam" id="PF14843"/>
    </source>
</evidence>
<keyword evidence="1" id="KW-0325">Glycoprotein</keyword>
<dbReference type="STRING" id="113540.ENSSFOP00015007931"/>
<organism evidence="3 4">
    <name type="scientific">Scleropages formosus</name>
    <name type="common">Asian bonytongue</name>
    <name type="synonym">Osteoglossum formosum</name>
    <dbReference type="NCBI Taxonomy" id="113540"/>
    <lineage>
        <taxon>Eukaryota</taxon>
        <taxon>Metazoa</taxon>
        <taxon>Chordata</taxon>
        <taxon>Craniata</taxon>
        <taxon>Vertebrata</taxon>
        <taxon>Euteleostomi</taxon>
        <taxon>Actinopterygii</taxon>
        <taxon>Neopterygii</taxon>
        <taxon>Teleostei</taxon>
        <taxon>Osteoglossocephala</taxon>
        <taxon>Osteoglossomorpha</taxon>
        <taxon>Osteoglossiformes</taxon>
        <taxon>Osteoglossidae</taxon>
        <taxon>Scleropages</taxon>
    </lineage>
</organism>
<evidence type="ECO:0000313" key="4">
    <source>
        <dbReference type="Proteomes" id="UP000034805"/>
    </source>
</evidence>
<dbReference type="SUPFAM" id="SSF57184">
    <property type="entry name" value="Growth factor receptor domain"/>
    <property type="match status" value="1"/>
</dbReference>
<dbReference type="InterPro" id="IPR032778">
    <property type="entry name" value="GF_recep_IV"/>
</dbReference>
<accession>A0A0P7UM44</accession>
<evidence type="ECO:0000313" key="3">
    <source>
        <dbReference type="EMBL" id="KPP69824.1"/>
    </source>
</evidence>
<sequence length="259" mass="27647">MPLTSGFLSTVLERKVCDPLCSDAGCWGPGSDQCLTCRYFSRGRFYWSVISGFVNNVPEGVSGRRVLSGGGAEQSDSISQTGMTESAGQIETRLILLHVDVREFANGSVCVECDPQCEKVDDGLLTCHGPASDRMGGSSLTITQHRKSPTQMRWHSCSNAGPFINDGGSDGGAGSSSKVLLSCEVGGSAELPHAVPVQRCDEMRETRMDCRPEGKETAMCVGPRIQDCVGMIDSKDGTESVVGSCRLFISCHGAEHQQQ</sequence>
<dbReference type="InterPro" id="IPR009030">
    <property type="entry name" value="Growth_fac_rcpt_cys_sf"/>
</dbReference>
<protein>
    <recommendedName>
        <fullName evidence="2">Growth factor receptor domain-containing protein</fullName>
    </recommendedName>
</protein>
<dbReference type="Pfam" id="PF14843">
    <property type="entry name" value="GF_recep_IV"/>
    <property type="match status" value="1"/>
</dbReference>
<dbReference type="Proteomes" id="UP000034805">
    <property type="component" value="Unassembled WGS sequence"/>
</dbReference>
<evidence type="ECO:0000256" key="1">
    <source>
        <dbReference type="ARBA" id="ARBA00023180"/>
    </source>
</evidence>
<name>A0A0P7UM44_SCLFO</name>
<dbReference type="Gene3D" id="2.10.220.10">
    <property type="entry name" value="Hormone Receptor, Insulin-like Growth Factor Receptor 1, Chain A, domain 2"/>
    <property type="match status" value="2"/>
</dbReference>
<gene>
    <name evidence="3" type="ORF">Z043_111393</name>
</gene>
<comment type="caution">
    <text evidence="3">The sequence shown here is derived from an EMBL/GenBank/DDBJ whole genome shotgun (WGS) entry which is preliminary data.</text>
</comment>
<feature type="domain" description="Growth factor receptor" evidence="2">
    <location>
        <begin position="16"/>
        <end position="43"/>
    </location>
</feature>
<dbReference type="AlphaFoldDB" id="A0A0P7UM44"/>
<dbReference type="InterPro" id="IPR006212">
    <property type="entry name" value="Furin_repeat"/>
</dbReference>
<dbReference type="EMBL" id="JARO02003768">
    <property type="protein sequence ID" value="KPP69824.1"/>
    <property type="molecule type" value="Genomic_DNA"/>
</dbReference>
<reference evidence="3 4" key="1">
    <citation type="submission" date="2015-08" db="EMBL/GenBank/DDBJ databases">
        <title>The genome of the Asian arowana (Scleropages formosus).</title>
        <authorList>
            <person name="Tan M.H."/>
            <person name="Gan H.M."/>
            <person name="Croft L.J."/>
            <person name="Austin C.M."/>
        </authorList>
    </citation>
    <scope>NUCLEOTIDE SEQUENCE [LARGE SCALE GENOMIC DNA]</scope>
    <source>
        <strain evidence="3">Aro1</strain>
    </source>
</reference>
<dbReference type="CDD" id="cd00064">
    <property type="entry name" value="FU"/>
    <property type="match status" value="1"/>
</dbReference>
<proteinExistence type="predicted"/>